<proteinExistence type="inferred from homology"/>
<dbReference type="PANTHER" id="PTHR43776">
    <property type="entry name" value="TRANSPORT ATP-BINDING PROTEIN"/>
    <property type="match status" value="1"/>
</dbReference>
<evidence type="ECO:0000256" key="3">
    <source>
        <dbReference type="ARBA" id="ARBA00022741"/>
    </source>
</evidence>
<dbReference type="InterPro" id="IPR013563">
    <property type="entry name" value="Oligopep_ABC_C"/>
</dbReference>
<sequence length="540" mass="57575">MPDDERDEIVPALDVSRLRVAYGETAVVQGSTFAIAPGEVVALVGESGSGKTTTAQAVLGLLPPEAEVEGGSVRLAGESLLGLDERRLRELRGRRIGYVPQDPASGLNPVVRVGRQIDEVLRSHRLGPARERRGRVLDALRQAGIADAERVAASFPHQLSGGMQQRALIAQALVAGPELIVADEPTSALDVTVQQEVLDNLGRAADELGVALLLITHDLAVAAERADRVLVLRDGRIVEQGDAAAVLRAPTHAYTRELVAASPAVIADSLRDREERAVEAPGFLRVEGLRRRFTGGGLGSRGAVVAVDDVSFEIPRGHTLALVGESGSGKTTTARIVSRLERADAGEVMLDGRPITGLRGPALREFRRRVQYVHQHPRTALNPRFTVAQAVGEPLGAFGVAGGERLRRVRELLERVALPEHFAERTTAELSGGQAQRVAIARALALDPEVIVLDEAVSALDVAIQAKILDLLAALQAEAELTYLFVTHDLAVVAQIADRVAVMRSGEVVEAGTARRVFESPEDPYTQRLLAAVPGMRGVA</sequence>
<evidence type="ECO:0000256" key="2">
    <source>
        <dbReference type="ARBA" id="ARBA00022448"/>
    </source>
</evidence>
<evidence type="ECO:0000259" key="5">
    <source>
        <dbReference type="PROSITE" id="PS50893"/>
    </source>
</evidence>
<protein>
    <submittedName>
        <fullName evidence="6">ABC transporter ATP-binding protein</fullName>
    </submittedName>
</protein>
<organism evidence="6 7">
    <name type="scientific">Pseudoclavibacter endophyticus</name>
    <dbReference type="NCBI Taxonomy" id="1778590"/>
    <lineage>
        <taxon>Bacteria</taxon>
        <taxon>Bacillati</taxon>
        <taxon>Actinomycetota</taxon>
        <taxon>Actinomycetes</taxon>
        <taxon>Micrococcales</taxon>
        <taxon>Microbacteriaceae</taxon>
        <taxon>Pseudoclavibacter</taxon>
    </lineage>
</organism>
<dbReference type="EMBL" id="WBJY01000004">
    <property type="protein sequence ID" value="KAB1646963.1"/>
    <property type="molecule type" value="Genomic_DNA"/>
</dbReference>
<keyword evidence="7" id="KW-1185">Reference proteome</keyword>
<dbReference type="Pfam" id="PF08352">
    <property type="entry name" value="oligo_HPY"/>
    <property type="match status" value="2"/>
</dbReference>
<dbReference type="GO" id="GO:0015833">
    <property type="term" value="P:peptide transport"/>
    <property type="evidence" value="ECO:0007669"/>
    <property type="project" value="InterPro"/>
</dbReference>
<reference evidence="6 7" key="1">
    <citation type="submission" date="2019-09" db="EMBL/GenBank/DDBJ databases">
        <title>Phylogeny of genus Pseudoclavibacter and closely related genus.</title>
        <authorList>
            <person name="Li Y."/>
        </authorList>
    </citation>
    <scope>NUCLEOTIDE SEQUENCE [LARGE SCALE GENOMIC DNA]</scope>
    <source>
        <strain evidence="6 7">EGI 60007</strain>
    </source>
</reference>
<dbReference type="InterPro" id="IPR003439">
    <property type="entry name" value="ABC_transporter-like_ATP-bd"/>
</dbReference>
<dbReference type="OrthoDB" id="4008250at2"/>
<comment type="similarity">
    <text evidence="1">Belongs to the ABC transporter superfamily.</text>
</comment>
<dbReference type="GO" id="GO:0055085">
    <property type="term" value="P:transmembrane transport"/>
    <property type="evidence" value="ECO:0007669"/>
    <property type="project" value="UniProtKB-ARBA"/>
</dbReference>
<gene>
    <name evidence="6" type="ORF">F8O04_13625</name>
</gene>
<dbReference type="SMART" id="SM00382">
    <property type="entry name" value="AAA"/>
    <property type="match status" value="2"/>
</dbReference>
<feature type="domain" description="ABC transporter" evidence="5">
    <location>
        <begin position="284"/>
        <end position="530"/>
    </location>
</feature>
<dbReference type="SUPFAM" id="SSF52540">
    <property type="entry name" value="P-loop containing nucleoside triphosphate hydrolases"/>
    <property type="match status" value="2"/>
</dbReference>
<comment type="caution">
    <text evidence="6">The sequence shown here is derived from an EMBL/GenBank/DDBJ whole genome shotgun (WGS) entry which is preliminary data.</text>
</comment>
<dbReference type="NCBIfam" id="NF008453">
    <property type="entry name" value="PRK11308.1"/>
    <property type="match status" value="2"/>
</dbReference>
<accession>A0A6H9WJF1</accession>
<keyword evidence="2" id="KW-0813">Transport</keyword>
<dbReference type="Gene3D" id="3.40.50.300">
    <property type="entry name" value="P-loop containing nucleotide triphosphate hydrolases"/>
    <property type="match status" value="2"/>
</dbReference>
<keyword evidence="4 6" id="KW-0067">ATP-binding</keyword>
<dbReference type="PROSITE" id="PS50893">
    <property type="entry name" value="ABC_TRANSPORTER_2"/>
    <property type="match status" value="2"/>
</dbReference>
<dbReference type="Pfam" id="PF00005">
    <property type="entry name" value="ABC_tran"/>
    <property type="match status" value="2"/>
</dbReference>
<keyword evidence="3" id="KW-0547">Nucleotide-binding</keyword>
<dbReference type="InterPro" id="IPR003593">
    <property type="entry name" value="AAA+_ATPase"/>
</dbReference>
<evidence type="ECO:0000313" key="6">
    <source>
        <dbReference type="EMBL" id="KAB1646963.1"/>
    </source>
</evidence>
<dbReference type="GO" id="GO:0016887">
    <property type="term" value="F:ATP hydrolysis activity"/>
    <property type="evidence" value="ECO:0007669"/>
    <property type="project" value="InterPro"/>
</dbReference>
<dbReference type="InterPro" id="IPR017871">
    <property type="entry name" value="ABC_transporter-like_CS"/>
</dbReference>
<dbReference type="AlphaFoldDB" id="A0A6H9WJF1"/>
<dbReference type="CDD" id="cd03257">
    <property type="entry name" value="ABC_NikE_OppD_transporters"/>
    <property type="match status" value="2"/>
</dbReference>
<dbReference type="InterPro" id="IPR027417">
    <property type="entry name" value="P-loop_NTPase"/>
</dbReference>
<evidence type="ECO:0000313" key="7">
    <source>
        <dbReference type="Proteomes" id="UP000431744"/>
    </source>
</evidence>
<dbReference type="InterPro" id="IPR050319">
    <property type="entry name" value="ABC_transp_ATP-bind"/>
</dbReference>
<feature type="domain" description="ABC transporter" evidence="5">
    <location>
        <begin position="10"/>
        <end position="259"/>
    </location>
</feature>
<dbReference type="GO" id="GO:0005524">
    <property type="term" value="F:ATP binding"/>
    <property type="evidence" value="ECO:0007669"/>
    <property type="project" value="UniProtKB-KW"/>
</dbReference>
<evidence type="ECO:0000256" key="4">
    <source>
        <dbReference type="ARBA" id="ARBA00022840"/>
    </source>
</evidence>
<dbReference type="PROSITE" id="PS00211">
    <property type="entry name" value="ABC_TRANSPORTER_1"/>
    <property type="match status" value="2"/>
</dbReference>
<name>A0A6H9WJF1_9MICO</name>
<dbReference type="PANTHER" id="PTHR43776:SF7">
    <property type="entry name" value="D,D-DIPEPTIDE TRANSPORT ATP-BINDING PROTEIN DDPF-RELATED"/>
    <property type="match status" value="1"/>
</dbReference>
<evidence type="ECO:0000256" key="1">
    <source>
        <dbReference type="ARBA" id="ARBA00005417"/>
    </source>
</evidence>
<dbReference type="NCBIfam" id="NF007739">
    <property type="entry name" value="PRK10419.1"/>
    <property type="match status" value="2"/>
</dbReference>
<dbReference type="Proteomes" id="UP000431744">
    <property type="component" value="Unassembled WGS sequence"/>
</dbReference>